<comment type="caution">
    <text evidence="1">The sequence shown here is derived from an EMBL/GenBank/DDBJ whole genome shotgun (WGS) entry which is preliminary data.</text>
</comment>
<dbReference type="EMBL" id="AZGR01000077">
    <property type="protein sequence ID" value="ETA86317.1"/>
    <property type="molecule type" value="Genomic_DNA"/>
</dbReference>
<evidence type="ECO:0000313" key="2">
    <source>
        <dbReference type="Proteomes" id="UP000018534"/>
    </source>
</evidence>
<gene>
    <name evidence="1" type="ORF">A628_03598</name>
</gene>
<dbReference type="Proteomes" id="UP000018534">
    <property type="component" value="Unassembled WGS sequence"/>
</dbReference>
<dbReference type="AlphaFoldDB" id="V7IN44"/>
<organism evidence="1 2">
    <name type="scientific">Salmonella enterica subsp. enterica serovar Cubana str. 76814</name>
    <dbReference type="NCBI Taxonomy" id="1192560"/>
    <lineage>
        <taxon>Bacteria</taxon>
        <taxon>Pseudomonadati</taxon>
        <taxon>Pseudomonadota</taxon>
        <taxon>Gammaproteobacteria</taxon>
        <taxon>Enterobacterales</taxon>
        <taxon>Enterobacteriaceae</taxon>
        <taxon>Salmonella</taxon>
    </lineage>
</organism>
<reference evidence="1 2" key="1">
    <citation type="journal article" date="2014" name="Genome Announc.">
        <title>Whole-Genome Sequencing of Salmonella enterica subsp. enterica Serovar Cubana Strains Isolated from Agricultural Sources.</title>
        <authorList>
            <person name="Benahmed F.H."/>
            <person name="Gopinath G.R."/>
            <person name="Wang H."/>
            <person name="Jean-Gilles Beaubrun J."/>
            <person name="Grim C."/>
            <person name="Cheng C.M."/>
            <person name="McClelland M."/>
            <person name="Ayers S."/>
            <person name="Abbott J."/>
            <person name="Desai P."/>
            <person name="Frye J.G."/>
            <person name="Weinstock G."/>
            <person name="Hammack T.S."/>
            <person name="Hanes D.E."/>
            <person name="Rasmussen M.A."/>
            <person name="Davidson M.K."/>
        </authorList>
    </citation>
    <scope>NUCLEOTIDE SEQUENCE [LARGE SCALE GENOMIC DNA]</scope>
    <source>
        <strain evidence="1">76814</strain>
    </source>
</reference>
<proteinExistence type="predicted"/>
<protein>
    <submittedName>
        <fullName evidence="1">Uncharacterized protein</fullName>
    </submittedName>
</protein>
<sequence length="47" mass="5394">MSSKLRSCIGLSTGWLRRYLIKPLFCHSRGENEPVWCNITVNPPLYG</sequence>
<name>V7IN44_SALET</name>
<evidence type="ECO:0000313" key="1">
    <source>
        <dbReference type="EMBL" id="ETA86317.1"/>
    </source>
</evidence>
<dbReference type="HOGENOM" id="CLU_3239329_0_0_6"/>
<accession>V7IN44</accession>